<evidence type="ECO:0000259" key="1">
    <source>
        <dbReference type="Pfam" id="PF08241"/>
    </source>
</evidence>
<reference evidence="2 3" key="1">
    <citation type="submission" date="2024-09" db="EMBL/GenBank/DDBJ databases">
        <authorList>
            <person name="Sun Q."/>
            <person name="Mori K."/>
        </authorList>
    </citation>
    <scope>NUCLEOTIDE SEQUENCE [LARGE SCALE GENOMIC DNA]</scope>
    <source>
        <strain evidence="2 3">NCAIM B.02529</strain>
    </source>
</reference>
<evidence type="ECO:0000313" key="2">
    <source>
        <dbReference type="EMBL" id="MFC0522486.1"/>
    </source>
</evidence>
<dbReference type="SUPFAM" id="SSF53335">
    <property type="entry name" value="S-adenosyl-L-methionine-dependent methyltransferases"/>
    <property type="match status" value="1"/>
</dbReference>
<evidence type="ECO:0000313" key="3">
    <source>
        <dbReference type="Proteomes" id="UP001589836"/>
    </source>
</evidence>
<dbReference type="Pfam" id="PF08241">
    <property type="entry name" value="Methyltransf_11"/>
    <property type="match status" value="1"/>
</dbReference>
<dbReference type="InterPro" id="IPR029063">
    <property type="entry name" value="SAM-dependent_MTases_sf"/>
</dbReference>
<gene>
    <name evidence="2" type="ORF">ACFFGV_02630</name>
</gene>
<proteinExistence type="predicted"/>
<dbReference type="CDD" id="cd02440">
    <property type="entry name" value="AdoMet_MTases"/>
    <property type="match status" value="1"/>
</dbReference>
<dbReference type="EMBL" id="JBHLTP010000003">
    <property type="protein sequence ID" value="MFC0522486.1"/>
    <property type="molecule type" value="Genomic_DNA"/>
</dbReference>
<dbReference type="Gene3D" id="3.40.50.150">
    <property type="entry name" value="Vaccinia Virus protein VP39"/>
    <property type="match status" value="1"/>
</dbReference>
<feature type="domain" description="Methyltransferase type 11" evidence="1">
    <location>
        <begin position="54"/>
        <end position="144"/>
    </location>
</feature>
<accession>A0ABV6LJB8</accession>
<organism evidence="2 3">
    <name type="scientific">Pontibacillus salicampi</name>
    <dbReference type="NCBI Taxonomy" id="1449801"/>
    <lineage>
        <taxon>Bacteria</taxon>
        <taxon>Bacillati</taxon>
        <taxon>Bacillota</taxon>
        <taxon>Bacilli</taxon>
        <taxon>Bacillales</taxon>
        <taxon>Bacillaceae</taxon>
        <taxon>Pontibacillus</taxon>
    </lineage>
</organism>
<dbReference type="EC" id="2.1.1.-" evidence="2"/>
<protein>
    <submittedName>
        <fullName evidence="2">Class I SAM-dependent methyltransferase</fullName>
        <ecNumber evidence="2">2.1.1.-</ecNumber>
    </submittedName>
</protein>
<name>A0ABV6LJB8_9BACI</name>
<dbReference type="RefSeq" id="WP_377345017.1">
    <property type="nucleotide sequence ID" value="NZ_JBHLTP010000003.1"/>
</dbReference>
<comment type="caution">
    <text evidence="2">The sequence shown here is derived from an EMBL/GenBank/DDBJ whole genome shotgun (WGS) entry which is preliminary data.</text>
</comment>
<keyword evidence="2" id="KW-0808">Transferase</keyword>
<dbReference type="GO" id="GO:0008168">
    <property type="term" value="F:methyltransferase activity"/>
    <property type="evidence" value="ECO:0007669"/>
    <property type="project" value="UniProtKB-KW"/>
</dbReference>
<dbReference type="PANTHER" id="PTHR43861">
    <property type="entry name" value="TRANS-ACONITATE 2-METHYLTRANSFERASE-RELATED"/>
    <property type="match status" value="1"/>
</dbReference>
<keyword evidence="3" id="KW-1185">Reference proteome</keyword>
<keyword evidence="2" id="KW-0489">Methyltransferase</keyword>
<dbReference type="GO" id="GO:0032259">
    <property type="term" value="P:methylation"/>
    <property type="evidence" value="ECO:0007669"/>
    <property type="project" value="UniProtKB-KW"/>
</dbReference>
<sequence>MSMEFNWHKEVEKRWDGNVQFWSDKSKDMWENGSRSSIVPFFEKHVEAGSRVADVGCGDGYGSYKLNQAGFSVIGVDISPKMVEYANQQAQEGLQFQVGDLSSLPFEDHSFDGLIAINSMEWTETPLLALQEMRRVLKPGGHLCVGLLGPTAGPRQNSYNRLYGESVICNTMMPWELEQLAAENGFRIKDGEPVYKEGVTTAHTEALARPLQQALTFMWLSMLVKQ</sequence>
<dbReference type="PANTHER" id="PTHR43861:SF1">
    <property type="entry name" value="TRANS-ACONITATE 2-METHYLTRANSFERASE"/>
    <property type="match status" value="1"/>
</dbReference>
<dbReference type="Proteomes" id="UP001589836">
    <property type="component" value="Unassembled WGS sequence"/>
</dbReference>
<dbReference type="InterPro" id="IPR013216">
    <property type="entry name" value="Methyltransf_11"/>
</dbReference>